<name>A0A1W2FPU6_9PSEU</name>
<sequence>MGESLNMLLRFVGSTLLSTPTLDQLPRIGEIWEQSRLFMVAVYSLLVLVAGIVVMSHGSVQSHYSIREIVPRIVIGFLAANLSLFLGDQAIRFANAASVAVLGDSLDPQTSGQAISELFVAMVARSLLDGGMFAGFLSLVLTILLVGLLIGYVVRVALTVLLLAGAPLALMCHGLPQTEGVAQWFWRAGAGVLGIQIGQSLALICALKVFLQPGGFTFFGMPSPDGFINLIVLIALVWILVKIPTWVMHQVRIGGGRRSFVGGLASAFVFGKTMGLLGGRRLATRTAVATASGGAGGRSASEPRWPAPIREWGGVGGIYTPEAIARRLQQQRARELAQRHTVSGQQHLRFQQAAPQTPTHDIASWNPLGSTVEPEFRPPTPVSGRAEPLARPIGRPSVPAFRSAKRAAGSAATAPPRLRIAAVPAELQFRPAAPTPQVAPMRATGAPAPTVFRQAVPDLGGHGRRARSHTPAPVQFQAPSRPPTPGNDTSERGGRP</sequence>
<feature type="transmembrane region" description="Helical" evidence="2">
    <location>
        <begin position="132"/>
        <end position="150"/>
    </location>
</feature>
<evidence type="ECO:0000256" key="2">
    <source>
        <dbReference type="SAM" id="Phobius"/>
    </source>
</evidence>
<keyword evidence="2" id="KW-0812">Transmembrane</keyword>
<dbReference type="EMBL" id="FWYC01000020">
    <property type="protein sequence ID" value="SMD23945.1"/>
    <property type="molecule type" value="Genomic_DNA"/>
</dbReference>
<dbReference type="InterPro" id="IPR045782">
    <property type="entry name" value="TrbL_3"/>
</dbReference>
<feature type="region of interest" description="Disordered" evidence="1">
    <location>
        <begin position="336"/>
        <end position="414"/>
    </location>
</feature>
<dbReference type="RefSeq" id="WP_063758342.1">
    <property type="nucleotide sequence ID" value="NZ_JOEA01000021.1"/>
</dbReference>
<evidence type="ECO:0000313" key="4">
    <source>
        <dbReference type="Proteomes" id="UP000192840"/>
    </source>
</evidence>
<feature type="transmembrane region" description="Helical" evidence="2">
    <location>
        <begin position="188"/>
        <end position="211"/>
    </location>
</feature>
<feature type="transmembrane region" description="Helical" evidence="2">
    <location>
        <begin position="69"/>
        <end position="87"/>
    </location>
</feature>
<dbReference type="AlphaFoldDB" id="A0A1W2FPU6"/>
<dbReference type="eggNOG" id="COG3087">
    <property type="taxonomic scope" value="Bacteria"/>
</dbReference>
<gene>
    <name evidence="3" type="ORF">SAMN05660733_07475</name>
</gene>
<proteinExistence type="predicted"/>
<evidence type="ECO:0000313" key="3">
    <source>
        <dbReference type="EMBL" id="SMD23945.1"/>
    </source>
</evidence>
<feature type="compositionally biased region" description="Polar residues" evidence="1">
    <location>
        <begin position="340"/>
        <end position="359"/>
    </location>
</feature>
<feature type="transmembrane region" description="Helical" evidence="2">
    <location>
        <begin position="156"/>
        <end position="176"/>
    </location>
</feature>
<organism evidence="3 4">
    <name type="scientific">Lentzea albidocapillata</name>
    <dbReference type="NCBI Taxonomy" id="40571"/>
    <lineage>
        <taxon>Bacteria</taxon>
        <taxon>Bacillati</taxon>
        <taxon>Actinomycetota</taxon>
        <taxon>Actinomycetes</taxon>
        <taxon>Pseudonocardiales</taxon>
        <taxon>Pseudonocardiaceae</taxon>
        <taxon>Lentzea</taxon>
    </lineage>
</organism>
<keyword evidence="2" id="KW-0472">Membrane</keyword>
<keyword evidence="4" id="KW-1185">Reference proteome</keyword>
<feature type="transmembrane region" description="Helical" evidence="2">
    <location>
        <begin position="37"/>
        <end position="57"/>
    </location>
</feature>
<accession>A0A1W2FPU6</accession>
<dbReference type="Proteomes" id="UP000192840">
    <property type="component" value="Unassembled WGS sequence"/>
</dbReference>
<feature type="compositionally biased region" description="Low complexity" evidence="1">
    <location>
        <begin position="400"/>
        <end position="414"/>
    </location>
</feature>
<feature type="transmembrane region" description="Helical" evidence="2">
    <location>
        <begin position="259"/>
        <end position="278"/>
    </location>
</feature>
<dbReference type="Pfam" id="PF19590">
    <property type="entry name" value="TrbL_3"/>
    <property type="match status" value="1"/>
</dbReference>
<keyword evidence="2" id="KW-1133">Transmembrane helix</keyword>
<protein>
    <submittedName>
        <fullName evidence="3">Uncharacterized protein</fullName>
    </submittedName>
</protein>
<dbReference type="STRING" id="40571.SAMN05660733_07475"/>
<reference evidence="4" key="1">
    <citation type="submission" date="2017-04" db="EMBL/GenBank/DDBJ databases">
        <authorList>
            <person name="Varghese N."/>
            <person name="Submissions S."/>
        </authorList>
    </citation>
    <scope>NUCLEOTIDE SEQUENCE [LARGE SCALE GENOMIC DNA]</scope>
    <source>
        <strain evidence="4">DSM 44073</strain>
    </source>
</reference>
<feature type="transmembrane region" description="Helical" evidence="2">
    <location>
        <begin position="226"/>
        <end position="247"/>
    </location>
</feature>
<feature type="region of interest" description="Disordered" evidence="1">
    <location>
        <begin position="452"/>
        <end position="496"/>
    </location>
</feature>
<evidence type="ECO:0000256" key="1">
    <source>
        <dbReference type="SAM" id="MobiDB-lite"/>
    </source>
</evidence>